<dbReference type="EnsemblMetazoa" id="ACOM035538-RA">
    <property type="protein sequence ID" value="ACOM035538-PA.1"/>
    <property type="gene ID" value="ACOM035538"/>
</dbReference>
<name>A0A8W7PPH6_ANOCL</name>
<feature type="region of interest" description="Disordered" evidence="1">
    <location>
        <begin position="63"/>
        <end position="95"/>
    </location>
</feature>
<feature type="region of interest" description="Disordered" evidence="1">
    <location>
        <begin position="118"/>
        <end position="140"/>
    </location>
</feature>
<sequence>LTRRSSKKKSSQTASSSANTATNATNDSTIAVCNDEMLTGTSVPYDPAAEHLAHCQDHDRVNTVNGNTASGAAAATSSSTGAASAPSGAGVPSSSMSLKHVPIKAIVFSDESLPSIDGGTASSHLRPATPSSLRPNASLTDRCLKAAEEEEEEEEDCSLPSPPPPPSLQTVPVMQMQALHLHQPVPQYQQDLSHGTDRSCFSPPPTAIVTTTTSLLHSTGAHAIPSGPSGASRQLPAYPPAVSLPKPTPIWVAAGVQHPAGGSSSVISSGAIARERSVPVHGYSTASTIAVATGSNSPAVVSTVPILRTFGASAGSRQNSFGS</sequence>
<reference evidence="2" key="1">
    <citation type="submission" date="2022-08" db="UniProtKB">
        <authorList>
            <consortium name="EnsemblMetazoa"/>
        </authorList>
    </citation>
    <scope>IDENTIFICATION</scope>
</reference>
<accession>A0A8W7PPH6</accession>
<evidence type="ECO:0000256" key="1">
    <source>
        <dbReference type="SAM" id="MobiDB-lite"/>
    </source>
</evidence>
<protein>
    <submittedName>
        <fullName evidence="2">Uncharacterized protein</fullName>
    </submittedName>
</protein>
<feature type="compositionally biased region" description="Polar residues" evidence="1">
    <location>
        <begin position="129"/>
        <end position="139"/>
    </location>
</feature>
<organism evidence="2">
    <name type="scientific">Anopheles coluzzii</name>
    <name type="common">African malaria mosquito</name>
    <dbReference type="NCBI Taxonomy" id="1518534"/>
    <lineage>
        <taxon>Eukaryota</taxon>
        <taxon>Metazoa</taxon>
        <taxon>Ecdysozoa</taxon>
        <taxon>Arthropoda</taxon>
        <taxon>Hexapoda</taxon>
        <taxon>Insecta</taxon>
        <taxon>Pterygota</taxon>
        <taxon>Neoptera</taxon>
        <taxon>Endopterygota</taxon>
        <taxon>Diptera</taxon>
        <taxon>Nematocera</taxon>
        <taxon>Culicoidea</taxon>
        <taxon>Culicidae</taxon>
        <taxon>Anophelinae</taxon>
        <taxon>Anopheles</taxon>
    </lineage>
</organism>
<dbReference type="AlphaFoldDB" id="A0A8W7PPH6"/>
<proteinExistence type="predicted"/>
<feature type="compositionally biased region" description="Low complexity" evidence="1">
    <location>
        <begin position="11"/>
        <end position="28"/>
    </location>
</feature>
<dbReference type="Proteomes" id="UP000075882">
    <property type="component" value="Unassembled WGS sequence"/>
</dbReference>
<feature type="region of interest" description="Disordered" evidence="1">
    <location>
        <begin position="1"/>
        <end position="28"/>
    </location>
</feature>
<evidence type="ECO:0000313" key="2">
    <source>
        <dbReference type="EnsemblMetazoa" id="ACOM035538-PA.1"/>
    </source>
</evidence>
<feature type="compositionally biased region" description="Basic residues" evidence="1">
    <location>
        <begin position="1"/>
        <end position="10"/>
    </location>
</feature>